<name>T1I251_RHOPR</name>
<protein>
    <submittedName>
        <fullName evidence="1">Uncharacterized protein</fullName>
    </submittedName>
</protein>
<accession>T1I251</accession>
<dbReference type="EnsemblMetazoa" id="RPRC010371-RA">
    <property type="protein sequence ID" value="RPRC010371-PA"/>
    <property type="gene ID" value="RPRC010371"/>
</dbReference>
<dbReference type="EMBL" id="ACPB03022753">
    <property type="status" value="NOT_ANNOTATED_CDS"/>
    <property type="molecule type" value="Genomic_DNA"/>
</dbReference>
<dbReference type="InParanoid" id="T1I251"/>
<evidence type="ECO:0000313" key="2">
    <source>
        <dbReference type="Proteomes" id="UP000015103"/>
    </source>
</evidence>
<dbReference type="AlphaFoldDB" id="T1I251"/>
<dbReference type="RefSeq" id="XP_073984703.1">
    <property type="nucleotide sequence ID" value="XM_074128602.1"/>
</dbReference>
<dbReference type="GeneID" id="141454413"/>
<sequence length="112" mass="13152">MTWSILFLLLVAVTIYGTQEICYNCDVFKENQLQITKPMEAMLKANANYDMELEEIISGYSEPVGSNTMYELYFHARTPENTTVFCETTFYYMPQQQNFEVNFMICHDVPQK</sequence>
<dbReference type="Proteomes" id="UP000015103">
    <property type="component" value="Unassembled WGS sequence"/>
</dbReference>
<dbReference type="EMBL" id="ACPB03022752">
    <property type="status" value="NOT_ANNOTATED_CDS"/>
    <property type="molecule type" value="Genomic_DNA"/>
</dbReference>
<keyword evidence="2" id="KW-1185">Reference proteome</keyword>
<dbReference type="VEuPathDB" id="VectorBase:RPRC010371"/>
<dbReference type="HOGENOM" id="CLU_2148945_0_0_1"/>
<evidence type="ECO:0000313" key="1">
    <source>
        <dbReference type="EnsemblMetazoa" id="RPRC010371-PA"/>
    </source>
</evidence>
<organism evidence="1 2">
    <name type="scientific">Rhodnius prolixus</name>
    <name type="common">Triatomid bug</name>
    <dbReference type="NCBI Taxonomy" id="13249"/>
    <lineage>
        <taxon>Eukaryota</taxon>
        <taxon>Metazoa</taxon>
        <taxon>Ecdysozoa</taxon>
        <taxon>Arthropoda</taxon>
        <taxon>Hexapoda</taxon>
        <taxon>Insecta</taxon>
        <taxon>Pterygota</taxon>
        <taxon>Neoptera</taxon>
        <taxon>Paraneoptera</taxon>
        <taxon>Hemiptera</taxon>
        <taxon>Heteroptera</taxon>
        <taxon>Panheteroptera</taxon>
        <taxon>Cimicomorpha</taxon>
        <taxon>Reduviidae</taxon>
        <taxon>Triatominae</taxon>
        <taxon>Rhodnius</taxon>
    </lineage>
</organism>
<proteinExistence type="predicted"/>
<reference evidence="1" key="1">
    <citation type="submission" date="2015-05" db="UniProtKB">
        <authorList>
            <consortium name="EnsemblMetazoa"/>
        </authorList>
    </citation>
    <scope>IDENTIFICATION</scope>
</reference>